<dbReference type="STRING" id="1137993.SAMN05660209_04752"/>
<organism evidence="1 2">
    <name type="scientific">Geodermatophilus africanus</name>
    <dbReference type="NCBI Taxonomy" id="1137993"/>
    <lineage>
        <taxon>Bacteria</taxon>
        <taxon>Bacillati</taxon>
        <taxon>Actinomycetota</taxon>
        <taxon>Actinomycetes</taxon>
        <taxon>Geodermatophilales</taxon>
        <taxon>Geodermatophilaceae</taxon>
        <taxon>Geodermatophilus</taxon>
    </lineage>
</organism>
<evidence type="ECO:0000313" key="2">
    <source>
        <dbReference type="Proteomes" id="UP000198921"/>
    </source>
</evidence>
<dbReference type="EMBL" id="FNOT01000022">
    <property type="protein sequence ID" value="SDZ12442.1"/>
    <property type="molecule type" value="Genomic_DNA"/>
</dbReference>
<name>A0A1H3QG05_9ACTN</name>
<keyword evidence="2" id="KW-1185">Reference proteome</keyword>
<evidence type="ECO:0000313" key="1">
    <source>
        <dbReference type="EMBL" id="SDZ12442.1"/>
    </source>
</evidence>
<gene>
    <name evidence="1" type="ORF">SAMN05660209_04752</name>
</gene>
<dbReference type="AlphaFoldDB" id="A0A1H3QG05"/>
<proteinExistence type="predicted"/>
<dbReference type="PANTHER" id="PTHR36974">
    <property type="entry name" value="MEMBRANE PROTEIN-RELATED"/>
    <property type="match status" value="1"/>
</dbReference>
<accession>A0A1H3QG05</accession>
<protein>
    <submittedName>
        <fullName evidence="1">Uncharacterized membrane protein</fullName>
    </submittedName>
</protein>
<reference evidence="2" key="1">
    <citation type="submission" date="2016-10" db="EMBL/GenBank/DDBJ databases">
        <authorList>
            <person name="Varghese N."/>
            <person name="Submissions S."/>
        </authorList>
    </citation>
    <scope>NUCLEOTIDE SEQUENCE [LARGE SCALE GENOMIC DNA]</scope>
    <source>
        <strain evidence="2">DSM 45422</strain>
    </source>
</reference>
<dbReference type="Proteomes" id="UP000198921">
    <property type="component" value="Unassembled WGS sequence"/>
</dbReference>
<sequence length="122" mass="12821">MTGVALTRTGTALALALGGSGVLHLVRPRTYEWLVPPELGDARAWVHASGVAEIGTAALMAVPATRRAGGWAAAALLVGFVPAHLHTFRVVPRRALPMTVAAVRLPLQVPLIRLALRVARGR</sequence>
<dbReference type="PANTHER" id="PTHR36974:SF1">
    <property type="entry name" value="DOXX FAMILY MEMBRANE PROTEIN"/>
    <property type="match status" value="1"/>
</dbReference>